<accession>A0A834N7B2</accession>
<dbReference type="EMBL" id="JACSDZ010000008">
    <property type="protein sequence ID" value="KAF7397504.1"/>
    <property type="molecule type" value="Genomic_DNA"/>
</dbReference>
<dbReference type="PROSITE" id="PS50835">
    <property type="entry name" value="IG_LIKE"/>
    <property type="match status" value="1"/>
</dbReference>
<dbReference type="InterPro" id="IPR013783">
    <property type="entry name" value="Ig-like_fold"/>
</dbReference>
<evidence type="ECO:0000313" key="3">
    <source>
        <dbReference type="EMBL" id="KAF7397504.1"/>
    </source>
</evidence>
<dbReference type="Gene3D" id="2.60.40.10">
    <property type="entry name" value="Immunoglobulins"/>
    <property type="match status" value="2"/>
</dbReference>
<evidence type="ECO:0000259" key="2">
    <source>
        <dbReference type="PROSITE" id="PS50835"/>
    </source>
</evidence>
<name>A0A834N7B2_VESGE</name>
<dbReference type="Pfam" id="PF08205">
    <property type="entry name" value="C2-set_2"/>
    <property type="match status" value="1"/>
</dbReference>
<dbReference type="InterPro" id="IPR007110">
    <property type="entry name" value="Ig-like_dom"/>
</dbReference>
<dbReference type="SUPFAM" id="SSF48726">
    <property type="entry name" value="Immunoglobulin"/>
    <property type="match status" value="2"/>
</dbReference>
<comment type="caution">
    <text evidence="3">The sequence shown here is derived from an EMBL/GenBank/DDBJ whole genome shotgun (WGS) entry which is preliminary data.</text>
</comment>
<protein>
    <recommendedName>
        <fullName evidence="2">Ig-like domain-containing protein</fullName>
    </recommendedName>
</protein>
<reference evidence="3" key="1">
    <citation type="journal article" date="2020" name="G3 (Bethesda)">
        <title>High-Quality Assemblies for Three Invasive Social Wasps from the &lt;i&gt;Vespula&lt;/i&gt; Genus.</title>
        <authorList>
            <person name="Harrop T.W.R."/>
            <person name="Guhlin J."/>
            <person name="McLaughlin G.M."/>
            <person name="Permina E."/>
            <person name="Stockwell P."/>
            <person name="Gilligan J."/>
            <person name="Le Lec M.F."/>
            <person name="Gruber M.A.M."/>
            <person name="Quinn O."/>
            <person name="Lovegrove M."/>
            <person name="Duncan E.J."/>
            <person name="Remnant E.J."/>
            <person name="Van Eeckhoven J."/>
            <person name="Graham B."/>
            <person name="Knapp R.A."/>
            <person name="Langford K.W."/>
            <person name="Kronenberg Z."/>
            <person name="Press M.O."/>
            <person name="Eacker S.M."/>
            <person name="Wilson-Rankin E.E."/>
            <person name="Purcell J."/>
            <person name="Lester P.J."/>
            <person name="Dearden P.K."/>
        </authorList>
    </citation>
    <scope>NUCLEOTIDE SEQUENCE</scope>
    <source>
        <strain evidence="3">Linc-1</strain>
    </source>
</reference>
<gene>
    <name evidence="3" type="ORF">HZH68_008726</name>
</gene>
<dbReference type="Proteomes" id="UP000617340">
    <property type="component" value="Unassembled WGS sequence"/>
</dbReference>
<dbReference type="PANTHER" id="PTHR21261:SF3">
    <property type="entry name" value="BEATEN PATH VII"/>
    <property type="match status" value="1"/>
</dbReference>
<feature type="domain" description="Ig-like" evidence="2">
    <location>
        <begin position="125"/>
        <end position="165"/>
    </location>
</feature>
<proteinExistence type="predicted"/>
<dbReference type="AlphaFoldDB" id="A0A834N7B2"/>
<keyword evidence="4" id="KW-1185">Reference proteome</keyword>
<dbReference type="InterPro" id="IPR036179">
    <property type="entry name" value="Ig-like_dom_sf"/>
</dbReference>
<evidence type="ECO:0000256" key="1">
    <source>
        <dbReference type="ARBA" id="ARBA00023157"/>
    </source>
</evidence>
<sequence>MDIRIYAICAVHVQLIAPRYVKSGSTATLYCNHSVPEDELYKIEFIKDDEKIFQYIKERNPPFVTPGINGVFMEYSENGTTIKLRNVSFLASGVYSCAVSMSTPIYTKPSDNVQMKVIVPQTENPKITFEKSVYMVGENLEANCSSSAASPVPHLTWFINGKEVSAHKTCIHVNTYLHIIYSYWKTIPLVQYFSIDMGHVRFLRFHGSQLAKWKMGDVKIHCKLFIDPRLTCTLQEYTFYFEEDRHGNRENTALVNSPFYADSTADHPRCLRLRLGLSMKQLVDVTLVHHYPHTQHKDLLSATAKLMIEVSALHAGDNGYLDISCHSTIPDYPMNHEEYADVRKKTVSIQITLASIPSSFAVRSMHELILAKHTIDVSTVNIKENSTVIHANKDPAES</sequence>
<evidence type="ECO:0000313" key="4">
    <source>
        <dbReference type="Proteomes" id="UP000617340"/>
    </source>
</evidence>
<organism evidence="3 4">
    <name type="scientific">Vespula germanica</name>
    <name type="common">German yellow jacket</name>
    <name type="synonym">Paravespula germanica</name>
    <dbReference type="NCBI Taxonomy" id="30212"/>
    <lineage>
        <taxon>Eukaryota</taxon>
        <taxon>Metazoa</taxon>
        <taxon>Ecdysozoa</taxon>
        <taxon>Arthropoda</taxon>
        <taxon>Hexapoda</taxon>
        <taxon>Insecta</taxon>
        <taxon>Pterygota</taxon>
        <taxon>Neoptera</taxon>
        <taxon>Endopterygota</taxon>
        <taxon>Hymenoptera</taxon>
        <taxon>Apocrita</taxon>
        <taxon>Aculeata</taxon>
        <taxon>Vespoidea</taxon>
        <taxon>Vespidae</taxon>
        <taxon>Vespinae</taxon>
        <taxon>Vespula</taxon>
    </lineage>
</organism>
<dbReference type="PANTHER" id="PTHR21261">
    <property type="entry name" value="BEAT PROTEIN"/>
    <property type="match status" value="1"/>
</dbReference>
<keyword evidence="1" id="KW-1015">Disulfide bond</keyword>
<dbReference type="InterPro" id="IPR013162">
    <property type="entry name" value="CD80_C2-set"/>
</dbReference>